<dbReference type="Pfam" id="PF09350">
    <property type="entry name" value="DJC28_CD"/>
    <property type="match status" value="1"/>
</dbReference>
<dbReference type="EMBL" id="JAOTPO010000004">
    <property type="protein sequence ID" value="MDE5413308.1"/>
    <property type="molecule type" value="Genomic_DNA"/>
</dbReference>
<organism evidence="2 3">
    <name type="scientific">Alkalihalobacterium chitinilyticum</name>
    <dbReference type="NCBI Taxonomy" id="2980103"/>
    <lineage>
        <taxon>Bacteria</taxon>
        <taxon>Bacillati</taxon>
        <taxon>Bacillota</taxon>
        <taxon>Bacilli</taxon>
        <taxon>Bacillales</taxon>
        <taxon>Bacillaceae</taxon>
        <taxon>Alkalihalobacterium</taxon>
    </lineage>
</organism>
<name>A0ABT5VFU1_9BACI</name>
<reference evidence="2" key="1">
    <citation type="submission" date="2024-05" db="EMBL/GenBank/DDBJ databases">
        <title>Alkalihalobacillus sp. strain MEB203 novel alkaliphilic bacterium from Lonar Lake, India.</title>
        <authorList>
            <person name="Joshi A."/>
            <person name="Thite S."/>
            <person name="Mengade P."/>
        </authorList>
    </citation>
    <scope>NUCLEOTIDE SEQUENCE</scope>
    <source>
        <strain evidence="2">MEB 203</strain>
    </source>
</reference>
<dbReference type="RefSeq" id="WP_275117927.1">
    <property type="nucleotide sequence ID" value="NZ_JAOTPO010000004.1"/>
</dbReference>
<evidence type="ECO:0000313" key="3">
    <source>
        <dbReference type="Proteomes" id="UP001148125"/>
    </source>
</evidence>
<dbReference type="InterPro" id="IPR018961">
    <property type="entry name" value="DnaJ_homolog_subfam-C_membr-28"/>
</dbReference>
<gene>
    <name evidence="2" type="ORF">N7Z68_07910</name>
</gene>
<evidence type="ECO:0000313" key="2">
    <source>
        <dbReference type="EMBL" id="MDE5413308.1"/>
    </source>
</evidence>
<proteinExistence type="predicted"/>
<feature type="domain" description="DnaJ homologue subfamily C member 28 conserved" evidence="1">
    <location>
        <begin position="19"/>
        <end position="60"/>
    </location>
</feature>
<evidence type="ECO:0000259" key="1">
    <source>
        <dbReference type="Pfam" id="PF09350"/>
    </source>
</evidence>
<keyword evidence="3" id="KW-1185">Reference proteome</keyword>
<accession>A0ABT5VFU1</accession>
<sequence>MNRDWFGDILKENEKSGERLKGMGKPLSRETLEGNVLDRTVKNAGYLPEWVSLQQEVRSRLITLIPNLQNVDRKDEIDQEIDAINILVKKYNKICPAPMQKMLITRELAETQLKRWE</sequence>
<comment type="caution">
    <text evidence="2">The sequence shown here is derived from an EMBL/GenBank/DDBJ whole genome shotgun (WGS) entry which is preliminary data.</text>
</comment>
<protein>
    <submittedName>
        <fullName evidence="2">DUF1992 domain-containing protein</fullName>
    </submittedName>
</protein>
<dbReference type="Proteomes" id="UP001148125">
    <property type="component" value="Unassembled WGS sequence"/>
</dbReference>